<keyword evidence="6 14" id="KW-0808">Transferase</keyword>
<evidence type="ECO:0000256" key="10">
    <source>
        <dbReference type="ARBA" id="ARBA00023306"/>
    </source>
</evidence>
<dbReference type="Gene3D" id="3.30.200.20">
    <property type="entry name" value="Phosphorylase Kinase, domain 1"/>
    <property type="match status" value="1"/>
</dbReference>
<dbReference type="InterPro" id="IPR017441">
    <property type="entry name" value="Protein_kinase_ATP_BS"/>
</dbReference>
<dbReference type="Gene3D" id="2.170.210.20">
    <property type="entry name" value="Spindle assembly abnormal protein 6, N-terminal domain"/>
    <property type="match status" value="1"/>
</dbReference>
<evidence type="ECO:0000313" key="18">
    <source>
        <dbReference type="EMBL" id="CAF0949563.1"/>
    </source>
</evidence>
<evidence type="ECO:0000256" key="9">
    <source>
        <dbReference type="ARBA" id="ARBA00022840"/>
    </source>
</evidence>
<dbReference type="GO" id="GO:0005634">
    <property type="term" value="C:nucleus"/>
    <property type="evidence" value="ECO:0007669"/>
    <property type="project" value="UniProtKB-ARBA"/>
</dbReference>
<dbReference type="EC" id="2.7.11.24" evidence="3 14"/>
<dbReference type="GO" id="GO:0006952">
    <property type="term" value="P:defense response"/>
    <property type="evidence" value="ECO:0007669"/>
    <property type="project" value="UniProtKB-ARBA"/>
</dbReference>
<feature type="compositionally biased region" description="Polar residues" evidence="16">
    <location>
        <begin position="632"/>
        <end position="646"/>
    </location>
</feature>
<feature type="compositionally biased region" description="Polar residues" evidence="16">
    <location>
        <begin position="554"/>
        <end position="586"/>
    </location>
</feature>
<feature type="region of interest" description="Disordered" evidence="16">
    <location>
        <begin position="632"/>
        <end position="680"/>
    </location>
</feature>
<comment type="cofactor">
    <cofactor evidence="1 14">
        <name>Mg(2+)</name>
        <dbReference type="ChEBI" id="CHEBI:18420"/>
    </cofactor>
</comment>
<gene>
    <name evidence="18" type="ORF">EDS130_LOCUS12262</name>
</gene>
<evidence type="ECO:0000256" key="12">
    <source>
        <dbReference type="ARBA" id="ARBA00048312"/>
    </source>
</evidence>
<dbReference type="GO" id="GO:0003006">
    <property type="term" value="P:developmental process involved in reproduction"/>
    <property type="evidence" value="ECO:0007669"/>
    <property type="project" value="UniProtKB-ARBA"/>
</dbReference>
<evidence type="ECO:0000256" key="4">
    <source>
        <dbReference type="ARBA" id="ARBA00022527"/>
    </source>
</evidence>
<comment type="similarity">
    <text evidence="14">Belongs to the protein kinase superfamily. Ser/Thr protein kinase family. MAP kinase subfamily.</text>
</comment>
<evidence type="ECO:0000256" key="5">
    <source>
        <dbReference type="ARBA" id="ARBA00022553"/>
    </source>
</evidence>
<comment type="catalytic activity">
    <reaction evidence="12">
        <text>L-seryl-[protein] + ATP = O-phospho-L-seryl-[protein] + ADP + H(+)</text>
        <dbReference type="Rhea" id="RHEA:17989"/>
        <dbReference type="Rhea" id="RHEA-COMP:9863"/>
        <dbReference type="Rhea" id="RHEA-COMP:11604"/>
        <dbReference type="ChEBI" id="CHEBI:15378"/>
        <dbReference type="ChEBI" id="CHEBI:29999"/>
        <dbReference type="ChEBI" id="CHEBI:30616"/>
        <dbReference type="ChEBI" id="CHEBI:83421"/>
        <dbReference type="ChEBI" id="CHEBI:456216"/>
        <dbReference type="EC" id="2.7.11.24"/>
    </reaction>
</comment>
<dbReference type="PROSITE" id="PS00107">
    <property type="entry name" value="PROTEIN_KINASE_ATP"/>
    <property type="match status" value="1"/>
</dbReference>
<feature type="compositionally biased region" description="Low complexity" evidence="16">
    <location>
        <begin position="647"/>
        <end position="657"/>
    </location>
</feature>
<feature type="compositionally biased region" description="Basic and acidic residues" evidence="16">
    <location>
        <begin position="738"/>
        <end position="747"/>
    </location>
</feature>
<dbReference type="InterPro" id="IPR008271">
    <property type="entry name" value="Ser/Thr_kinase_AS"/>
</dbReference>
<evidence type="ECO:0000259" key="17">
    <source>
        <dbReference type="PROSITE" id="PS50011"/>
    </source>
</evidence>
<dbReference type="AlphaFoldDB" id="A0A814CV44"/>
<comment type="catalytic activity">
    <reaction evidence="11 14">
        <text>L-threonyl-[protein] + ATP = O-phospho-L-threonyl-[protein] + ADP + H(+)</text>
        <dbReference type="Rhea" id="RHEA:46608"/>
        <dbReference type="Rhea" id="RHEA-COMP:11060"/>
        <dbReference type="Rhea" id="RHEA-COMP:11605"/>
        <dbReference type="ChEBI" id="CHEBI:15378"/>
        <dbReference type="ChEBI" id="CHEBI:30013"/>
        <dbReference type="ChEBI" id="CHEBI:30616"/>
        <dbReference type="ChEBI" id="CHEBI:61977"/>
        <dbReference type="ChEBI" id="CHEBI:456216"/>
        <dbReference type="EC" id="2.7.11.24"/>
    </reaction>
</comment>
<keyword evidence="10" id="KW-0131">Cell cycle</keyword>
<dbReference type="PROSITE" id="PS00108">
    <property type="entry name" value="PROTEIN_KINASE_ST"/>
    <property type="match status" value="1"/>
</dbReference>
<dbReference type="CDD" id="cd10142">
    <property type="entry name" value="HD_SAS6_N"/>
    <property type="match status" value="1"/>
</dbReference>
<dbReference type="GO" id="GO:0004707">
    <property type="term" value="F:MAP kinase activity"/>
    <property type="evidence" value="ECO:0007669"/>
    <property type="project" value="UniProtKB-EC"/>
</dbReference>
<feature type="region of interest" description="Disordered" evidence="16">
    <location>
        <begin position="732"/>
        <end position="757"/>
    </location>
</feature>
<dbReference type="GO" id="GO:0022412">
    <property type="term" value="P:cellular process involved in reproduction in multicellular organism"/>
    <property type="evidence" value="ECO:0007669"/>
    <property type="project" value="UniProtKB-ARBA"/>
</dbReference>
<dbReference type="GO" id="GO:0005524">
    <property type="term" value="F:ATP binding"/>
    <property type="evidence" value="ECO:0007669"/>
    <property type="project" value="UniProtKB-UniRule"/>
</dbReference>
<dbReference type="GO" id="GO:0005737">
    <property type="term" value="C:cytoplasm"/>
    <property type="evidence" value="ECO:0007669"/>
    <property type="project" value="UniProtKB-ARBA"/>
</dbReference>
<dbReference type="SUPFAM" id="SSF57997">
    <property type="entry name" value="Tropomyosin"/>
    <property type="match status" value="1"/>
</dbReference>
<dbReference type="OrthoDB" id="49058at2759"/>
<dbReference type="Pfam" id="PF16531">
    <property type="entry name" value="SAS-6_N"/>
    <property type="match status" value="1"/>
</dbReference>
<feature type="coiled-coil region" evidence="15">
    <location>
        <begin position="169"/>
        <end position="482"/>
    </location>
</feature>
<dbReference type="InterPro" id="IPR032396">
    <property type="entry name" value="SAS-6_N"/>
</dbReference>
<dbReference type="EMBL" id="CAJNOJ010000046">
    <property type="protein sequence ID" value="CAF0949563.1"/>
    <property type="molecule type" value="Genomic_DNA"/>
</dbReference>
<keyword evidence="8 14" id="KW-0418">Kinase</keyword>
<keyword evidence="7 13" id="KW-0547">Nucleotide-binding</keyword>
<dbReference type="InterPro" id="IPR050117">
    <property type="entry name" value="MAPK"/>
</dbReference>
<evidence type="ECO:0000256" key="7">
    <source>
        <dbReference type="ARBA" id="ARBA00022741"/>
    </source>
</evidence>
<reference evidence="18" key="1">
    <citation type="submission" date="2021-02" db="EMBL/GenBank/DDBJ databases">
        <authorList>
            <person name="Nowell W R."/>
        </authorList>
    </citation>
    <scope>NUCLEOTIDE SEQUENCE</scope>
</reference>
<dbReference type="PROSITE" id="PS01351">
    <property type="entry name" value="MAPK"/>
    <property type="match status" value="1"/>
</dbReference>
<evidence type="ECO:0000313" key="19">
    <source>
        <dbReference type="Proteomes" id="UP000663852"/>
    </source>
</evidence>
<feature type="compositionally biased region" description="Polar residues" evidence="16">
    <location>
        <begin position="658"/>
        <end position="680"/>
    </location>
</feature>
<dbReference type="CDD" id="cd07849">
    <property type="entry name" value="STKc_ERK1_2_like"/>
    <property type="match status" value="1"/>
</dbReference>
<dbReference type="InterPro" id="IPR008349">
    <property type="entry name" value="MAPK_ERK1/2"/>
</dbReference>
<dbReference type="PRINTS" id="PR01770">
    <property type="entry name" value="ERK1ERK2MAPK"/>
</dbReference>
<evidence type="ECO:0000256" key="11">
    <source>
        <dbReference type="ARBA" id="ARBA00047592"/>
    </source>
</evidence>
<feature type="binding site" evidence="13">
    <location>
        <position position="810"/>
    </location>
    <ligand>
        <name>ATP</name>
        <dbReference type="ChEBI" id="CHEBI:30616"/>
    </ligand>
</feature>
<dbReference type="GO" id="GO:0051707">
    <property type="term" value="P:response to other organism"/>
    <property type="evidence" value="ECO:0007669"/>
    <property type="project" value="UniProtKB-ARBA"/>
</dbReference>
<comment type="caution">
    <text evidence="18">The sequence shown here is derived from an EMBL/GenBank/DDBJ whole genome shotgun (WGS) entry which is preliminary data.</text>
</comment>
<evidence type="ECO:0000256" key="8">
    <source>
        <dbReference type="ARBA" id="ARBA00022777"/>
    </source>
</evidence>
<evidence type="ECO:0000256" key="3">
    <source>
        <dbReference type="ARBA" id="ARBA00012411"/>
    </source>
</evidence>
<dbReference type="InterPro" id="IPR003527">
    <property type="entry name" value="MAP_kinase_CS"/>
</dbReference>
<dbReference type="GO" id="GO:0048468">
    <property type="term" value="P:cell development"/>
    <property type="evidence" value="ECO:0007669"/>
    <property type="project" value="UniProtKB-ARBA"/>
</dbReference>
<keyword evidence="14" id="KW-0460">Magnesium</keyword>
<dbReference type="PROSITE" id="PS50011">
    <property type="entry name" value="PROTEIN_KINASE_DOM"/>
    <property type="match status" value="1"/>
</dbReference>
<feature type="compositionally biased region" description="Polar residues" evidence="16">
    <location>
        <begin position="748"/>
        <end position="757"/>
    </location>
</feature>
<proteinExistence type="inferred from homology"/>
<comment type="similarity">
    <text evidence="2">Belongs to the protein kinase superfamily. CMGC Ser/Thr protein kinase family. MAP kinase subfamily.</text>
</comment>
<dbReference type="GO" id="GO:0002164">
    <property type="term" value="P:larval development"/>
    <property type="evidence" value="ECO:0007669"/>
    <property type="project" value="UniProtKB-ARBA"/>
</dbReference>
<name>A0A814CV44_ADIRI</name>
<feature type="region of interest" description="Disordered" evidence="16">
    <location>
        <begin position="554"/>
        <end position="611"/>
    </location>
</feature>
<dbReference type="Proteomes" id="UP000663852">
    <property type="component" value="Unassembled WGS sequence"/>
</dbReference>
<dbReference type="FunFam" id="1.10.510.10:FF:000624">
    <property type="entry name" value="Mitogen-activated protein kinase"/>
    <property type="match status" value="1"/>
</dbReference>
<dbReference type="GO" id="GO:0048513">
    <property type="term" value="P:animal organ development"/>
    <property type="evidence" value="ECO:0007669"/>
    <property type="project" value="UniProtKB-ARBA"/>
</dbReference>
<evidence type="ECO:0000256" key="1">
    <source>
        <dbReference type="ARBA" id="ARBA00001946"/>
    </source>
</evidence>
<keyword evidence="4 14" id="KW-0723">Serine/threonine-protein kinase</keyword>
<keyword evidence="5" id="KW-0597">Phosphoprotein</keyword>
<organism evidence="18 19">
    <name type="scientific">Adineta ricciae</name>
    <name type="common">Rotifer</name>
    <dbReference type="NCBI Taxonomy" id="249248"/>
    <lineage>
        <taxon>Eukaryota</taxon>
        <taxon>Metazoa</taxon>
        <taxon>Spiralia</taxon>
        <taxon>Gnathifera</taxon>
        <taxon>Rotifera</taxon>
        <taxon>Eurotatoria</taxon>
        <taxon>Bdelloidea</taxon>
        <taxon>Adinetida</taxon>
        <taxon>Adinetidae</taxon>
        <taxon>Adineta</taxon>
    </lineage>
</organism>
<dbReference type="SMART" id="SM00220">
    <property type="entry name" value="S_TKc"/>
    <property type="match status" value="1"/>
</dbReference>
<evidence type="ECO:0000256" key="16">
    <source>
        <dbReference type="SAM" id="MobiDB-lite"/>
    </source>
</evidence>
<dbReference type="SUPFAM" id="SSF56112">
    <property type="entry name" value="Protein kinase-like (PK-like)"/>
    <property type="match status" value="1"/>
</dbReference>
<evidence type="ECO:0000256" key="6">
    <source>
        <dbReference type="ARBA" id="ARBA00022679"/>
    </source>
</evidence>
<keyword evidence="9 13" id="KW-0067">ATP-binding</keyword>
<dbReference type="InterPro" id="IPR038558">
    <property type="entry name" value="SAS-6_N_sf"/>
</dbReference>
<evidence type="ECO:0000256" key="15">
    <source>
        <dbReference type="SAM" id="Coils"/>
    </source>
</evidence>
<dbReference type="InterPro" id="IPR000719">
    <property type="entry name" value="Prot_kinase_dom"/>
</dbReference>
<comment type="activity regulation">
    <text evidence="14">Activated by threonine and tyrosine phosphorylation.</text>
</comment>
<accession>A0A814CV44</accession>
<dbReference type="Gene3D" id="1.10.510.10">
    <property type="entry name" value="Transferase(Phosphotransferase) domain 1"/>
    <property type="match status" value="1"/>
</dbReference>
<sequence>MDTVVSSAPHSTLFSKNIYLRIVSNSQTEDKSRNIHVTVEFQTGSSLQTELVIKLTDDDDPFFLYEVHINAEDFKNLKQEEKIVVDFNAFPEHVIGYLKLCIRDQHIDVTPGNGSRYQLQVVSGEPQLTTGQVYLRVVEISSFKHLTHLSLTFTSANDYEIKSYLARCLQLKKNEYNHLYNEYERIKKELESTQTELKERNTNFEKLKLEWDSNTSSIIGKHMQELAEEKEKALQERTSLQQKIENDRRDLEQAHTRNVRDMQERLTKLEETTKELTSLKYRNEITISELNSKLATLTEEHQQAKEEIVKYRKTNTTLENDIHQYEKTVNHLRTKIALVEQEVKSKQEVIHQTNDRIAIEQDSKKKYEETVQLKMEKMLELKRDLDKANEIIVRFGTDLKKYQSDLQKKQQELAKCEEKMKTKDQIATKQERILQEKERELASIQKENSEMISKLEKSTDSYKKLTEQHNEAKEILKKNEALINYLNHKLTEYQNIPSQQQQARILNGNMTLDTSSTTTTNHFRPTSFLSNSHSNSEPNSMRHVAQFPSLQTHYEPMNKSQGTTWNSSTTGHQHLMSSTQMPLTSNVRHHSASNGDLKETTEANSINPPMSSRIDPKYFQFNSSLPTNSLPLRSSVSAGNVQHSARTNTTTTSSVTNKPLSAQQNRSARQHSVNTTPLASAYSSEKQIDLQKSSPINIHIHTIIIRRHTLIINCFSIVYCIQESLSMQMNGAAAEGESNEKHNHEMSTDNASTSSTNQAILGGPNVEIVRQQRFEVGPRYTDLKFIGEGAYGMVVSAYDHNIQQRVAIKKITPFEHQCFCQRTLREIKILARFRHENIINIQEVIRAPTIDQMKDIYIVQCLMECDLYKLLRHQRLTDEHVCYFLYQILRGLKYIHSANVLHRDLKPSNLLLNTNCDLKICDFGLARIADPNKDHSGLLTEYVATRWYRAPEIMLNARGYYKPIDIWSVGCILAEMIGGRPLFPGKHYIEQINLILNVVGSPDEGDLTSIVNERARNYVSLLPVRKKTPWKQLFPNASDPALNMLDYLLTFNPNRRVTVEEALKHPYLAEYYDPSDEPTAPHPFTFDMELDDLPLPQLKQLIFEEIEIIPDLLKQQQQQRE</sequence>
<dbReference type="Pfam" id="PF00069">
    <property type="entry name" value="Pkinase"/>
    <property type="match status" value="1"/>
</dbReference>
<dbReference type="InterPro" id="IPR011009">
    <property type="entry name" value="Kinase-like_dom_sf"/>
</dbReference>
<dbReference type="FunFam" id="3.30.200.20:FF:000181">
    <property type="entry name" value="Mitogen-activated protein kinase"/>
    <property type="match status" value="1"/>
</dbReference>
<evidence type="ECO:0000256" key="13">
    <source>
        <dbReference type="PROSITE-ProRule" id="PRU10141"/>
    </source>
</evidence>
<evidence type="ECO:0000256" key="2">
    <source>
        <dbReference type="ARBA" id="ARBA00008832"/>
    </source>
</evidence>
<evidence type="ECO:0000256" key="14">
    <source>
        <dbReference type="RuleBase" id="RU361165"/>
    </source>
</evidence>
<feature type="domain" description="Protein kinase" evidence="17">
    <location>
        <begin position="780"/>
        <end position="1068"/>
    </location>
</feature>
<protein>
    <recommendedName>
        <fullName evidence="3 14">Mitogen-activated protein kinase</fullName>
        <ecNumber evidence="3 14">2.7.11.24</ecNumber>
    </recommendedName>
</protein>
<dbReference type="PANTHER" id="PTHR24055">
    <property type="entry name" value="MITOGEN-ACTIVATED PROTEIN KINASE"/>
    <property type="match status" value="1"/>
</dbReference>
<keyword evidence="15" id="KW-0175">Coiled coil</keyword>